<dbReference type="Gene3D" id="3.40.50.11500">
    <property type="match status" value="1"/>
</dbReference>
<dbReference type="Pfam" id="PF02759">
    <property type="entry name" value="RUN"/>
    <property type="match status" value="2"/>
</dbReference>
<keyword evidence="4" id="KW-0472">Membrane</keyword>
<dbReference type="SMART" id="SM00799">
    <property type="entry name" value="DENN"/>
    <property type="match status" value="1"/>
</dbReference>
<dbReference type="EMBL" id="GEDC01016885">
    <property type="protein sequence ID" value="JAS20413.1"/>
    <property type="molecule type" value="Transcribed_RNA"/>
</dbReference>
<dbReference type="Gene3D" id="1.20.58.900">
    <property type="match status" value="3"/>
</dbReference>
<dbReference type="PANTHER" id="PTHR46070">
    <property type="entry name" value="PINSTRIPE, ISOFORM A"/>
    <property type="match status" value="1"/>
</dbReference>
<organism evidence="10">
    <name type="scientific">Clastoptera arizonana</name>
    <name type="common">Arizona spittle bug</name>
    <dbReference type="NCBI Taxonomy" id="38151"/>
    <lineage>
        <taxon>Eukaryota</taxon>
        <taxon>Metazoa</taxon>
        <taxon>Ecdysozoa</taxon>
        <taxon>Arthropoda</taxon>
        <taxon>Hexapoda</taxon>
        <taxon>Insecta</taxon>
        <taxon>Pterygota</taxon>
        <taxon>Neoptera</taxon>
        <taxon>Paraneoptera</taxon>
        <taxon>Hemiptera</taxon>
        <taxon>Auchenorrhyncha</taxon>
        <taxon>Cercopoidea</taxon>
        <taxon>Clastopteridae</taxon>
        <taxon>Clastoptera</taxon>
    </lineage>
</organism>
<dbReference type="Pfam" id="PF01477">
    <property type="entry name" value="PLAT"/>
    <property type="match status" value="1"/>
</dbReference>
<feature type="domain" description="UDENN" evidence="8">
    <location>
        <begin position="39"/>
        <end position="597"/>
    </location>
</feature>
<dbReference type="CDD" id="cd17678">
    <property type="entry name" value="RUN2_DENND5"/>
    <property type="match status" value="1"/>
</dbReference>
<dbReference type="SMART" id="SM00800">
    <property type="entry name" value="uDENN"/>
    <property type="match status" value="1"/>
</dbReference>
<dbReference type="InterPro" id="IPR043153">
    <property type="entry name" value="DENN_C"/>
</dbReference>
<dbReference type="PANTHER" id="PTHR46070:SF1">
    <property type="entry name" value="PINSTRIPE, ISOFORM A"/>
    <property type="match status" value="1"/>
</dbReference>
<dbReference type="InterPro" id="IPR001194">
    <property type="entry name" value="cDENN_dom"/>
</dbReference>
<evidence type="ECO:0000256" key="4">
    <source>
        <dbReference type="ARBA" id="ARBA00023136"/>
    </source>
</evidence>
<sequence>MFVFNMETKKLSVSNVKNRFCDYFVISGLDLSSGLEPDNFIGDNNLQSSPLERPYKCKVLGHYPENVGWNPFDKNAVCLLCLPHGLQFRTQKHSLDPKFHSFVITREDGKRVYGASYIFYEETRNRKICSAMQTLQAMHLTELSSGQQHSKRKVIDHNTRSLPRHFKLTTHHAKAAMNYYDHAKDILYVTKSVALIMQHPYVHAAETFLSGIYRCWKDQGSLTLESHIYNLLYEVTIPHPGRSLSFTCYPDIKTTIHRPSSIEELPLFDFPIREMFNFLGVDCVLQLFTCLLLENQILLCSCEYQRLMLVAESMTCLLFPFTWPHVYVPILPSSLHHFLDAPVPFVMGLHSRENRINIPSEANLCYVDLDTRTIQLPEELPSFPQKSEFIAEIMELLQKFKINTNHDRNSNSINTSPMHTTENSIMTTSCTLPSSNWPPRKHSWANELDDDASFMTGSDAMKRLLKLARRTGVSLDGIDGPDWDTNSYISKDLSDDEEDHELTDEETYAKELRFNNAVREIFLNRFVHIFYAYENFVIQPNQDREQWLSNRESMQNFDKATFLSDQPQHHLPFLSRFIETQMFATLVDNKILSAWMKVEPNLRVFERRIKLLRQDYGESFVRTPSYEPCIHINDSQRLLEKRLASVDTQVPLPRELLTNHVARNTRAGFPLLDATLLNQEPALRSRKRSSSMQWRHSRQTLSQSLSSTSLDGLDDKIPIAIATASLPRRPSEAHPLGGGGDRLATHQANSKLPDMSPALFAQTNWNFVEKLLKDCKAKTKRMLVEKIGNEAGELGHSTQTSLVEENTLIASLCDLLERIWSHGLHTKQGKSALWSHLTNFQELEECNDTSKPIDPNFLTPALAWCVLRKRLDLPMKVSFQEKLLTKIRESTNIMELANLINISLDLSSVALETTPPAMTSSTIELKSSSRSRSETRTSNTRRLSEECQQQPTLVPLPVTLEYDLRCVQAMTDIKTHIGYARAFVRLSLEKKLLSKHLRTLLSDTALLRSQYKRYAFLRCEEEKEQFLYHLLSLNAVDYNCFTNSYTNTRIPYRVAIFVAHRTNAASTSANCWITVSGTLGETQRVPISKGILEFVFHNKNLGLLTTVRIGHDNTGLSPKWMVEFIIVRNEITGHAYNFPCGRWLGRGIDDDSTERLLVGERIENVGERIKISTVPRVRSPSVPPPKRALPADDIQHMLGDCVNNIAKFYYRSSKENISSWTLLLCGETGLVSCLEQVFLHGFKSSRIFGRNLYVWDFIARVREEKDSSGEADDISRYYCHLVTKIQNSSHSLGKDGRFQLFVCLGVRDHMLHCCLLSVIAPSRSTLEMYDEISFFRDPYLLEYVAEMLQSLNNFDIILENSLTYSIS</sequence>
<evidence type="ECO:0000259" key="9">
    <source>
        <dbReference type="PROSITE" id="PS50826"/>
    </source>
</evidence>
<dbReference type="PROSITE" id="PS50826">
    <property type="entry name" value="RUN"/>
    <property type="match status" value="2"/>
</dbReference>
<dbReference type="CDD" id="cd17677">
    <property type="entry name" value="RUN1_DENND5"/>
    <property type="match status" value="1"/>
</dbReference>
<comment type="similarity">
    <text evidence="2">Belongs to the RAB6IP1 family.</text>
</comment>
<dbReference type="SMART" id="SM00593">
    <property type="entry name" value="RUN"/>
    <property type="match status" value="2"/>
</dbReference>
<feature type="region of interest" description="Disordered" evidence="6">
    <location>
        <begin position="919"/>
        <end position="946"/>
    </location>
</feature>
<dbReference type="InterPro" id="IPR037516">
    <property type="entry name" value="Tripartite_DENN"/>
</dbReference>
<evidence type="ECO:0000259" key="7">
    <source>
        <dbReference type="PROSITE" id="PS50095"/>
    </source>
</evidence>
<proteinExistence type="inferred from homology"/>
<dbReference type="SUPFAM" id="SSF49723">
    <property type="entry name" value="Lipase/lipooxygenase domain (PLAT/LH2 domain)"/>
    <property type="match status" value="1"/>
</dbReference>
<dbReference type="Gene3D" id="3.30.450.200">
    <property type="match status" value="1"/>
</dbReference>
<dbReference type="InterPro" id="IPR047278">
    <property type="entry name" value="DEN5A/B"/>
</dbReference>
<evidence type="ECO:0000259" key="8">
    <source>
        <dbReference type="PROSITE" id="PS50211"/>
    </source>
</evidence>
<feature type="domain" description="PLAT" evidence="7">
    <location>
        <begin position="1050"/>
        <end position="1158"/>
    </location>
</feature>
<dbReference type="PROSITE" id="PS50095">
    <property type="entry name" value="PLAT"/>
    <property type="match status" value="1"/>
</dbReference>
<dbReference type="EMBL" id="GEDC01031579">
    <property type="protein sequence ID" value="JAS05719.1"/>
    <property type="molecule type" value="Transcribed_RNA"/>
</dbReference>
<reference evidence="10" key="1">
    <citation type="submission" date="2015-12" db="EMBL/GenBank/DDBJ databases">
        <title>De novo transcriptome assembly of four potential Pierce s Disease insect vectors from Arizona vineyards.</title>
        <authorList>
            <person name="Tassone E.E."/>
        </authorList>
    </citation>
    <scope>NUCLEOTIDE SEQUENCE</scope>
</reference>
<dbReference type="SMART" id="SM00801">
    <property type="entry name" value="dDENN"/>
    <property type="match status" value="1"/>
</dbReference>
<dbReference type="PROSITE" id="PS50211">
    <property type="entry name" value="DENN"/>
    <property type="match status" value="1"/>
</dbReference>
<dbReference type="SUPFAM" id="SSF140741">
    <property type="entry name" value="RUN domain-like"/>
    <property type="match status" value="2"/>
</dbReference>
<evidence type="ECO:0000256" key="1">
    <source>
        <dbReference type="ARBA" id="ARBA00004370"/>
    </source>
</evidence>
<dbReference type="InterPro" id="IPR004012">
    <property type="entry name" value="Run_dom"/>
</dbReference>
<evidence type="ECO:0008006" key="12">
    <source>
        <dbReference type="Google" id="ProtNLM"/>
    </source>
</evidence>
<feature type="compositionally biased region" description="Low complexity" evidence="6">
    <location>
        <begin position="919"/>
        <end position="941"/>
    </location>
</feature>
<dbReference type="InterPro" id="IPR005113">
    <property type="entry name" value="uDENN_dom"/>
</dbReference>
<dbReference type="Pfam" id="PF03456">
    <property type="entry name" value="uDENN"/>
    <property type="match status" value="1"/>
</dbReference>
<feature type="region of interest" description="Disordered" evidence="6">
    <location>
        <begin position="724"/>
        <end position="746"/>
    </location>
</feature>
<dbReference type="InterPro" id="IPR001024">
    <property type="entry name" value="PLAT/LH2_dom"/>
</dbReference>
<evidence type="ECO:0000256" key="2">
    <source>
        <dbReference type="ARBA" id="ARBA00006664"/>
    </source>
</evidence>
<dbReference type="GO" id="GO:0031267">
    <property type="term" value="F:small GTPase binding"/>
    <property type="evidence" value="ECO:0007669"/>
    <property type="project" value="InterPro"/>
</dbReference>
<evidence type="ECO:0000256" key="3">
    <source>
        <dbReference type="ARBA" id="ARBA00022737"/>
    </source>
</evidence>
<name>A0A1B6BXI0_9HEMI</name>
<comment type="subcellular location">
    <subcellularLocation>
        <location evidence="1">Membrane</location>
    </subcellularLocation>
</comment>
<dbReference type="GO" id="GO:0016020">
    <property type="term" value="C:membrane"/>
    <property type="evidence" value="ECO:0007669"/>
    <property type="project" value="UniProtKB-SubCell"/>
</dbReference>
<dbReference type="GO" id="GO:0005085">
    <property type="term" value="F:guanyl-nucleotide exchange factor activity"/>
    <property type="evidence" value="ECO:0007669"/>
    <property type="project" value="InterPro"/>
</dbReference>
<evidence type="ECO:0000313" key="10">
    <source>
        <dbReference type="EMBL" id="JAS05719.1"/>
    </source>
</evidence>
<feature type="domain" description="RUN" evidence="9">
    <location>
        <begin position="1221"/>
        <end position="1363"/>
    </location>
</feature>
<evidence type="ECO:0000313" key="11">
    <source>
        <dbReference type="EMBL" id="JAS20413.1"/>
    </source>
</evidence>
<gene>
    <name evidence="10" type="ORF">g.24018</name>
    <name evidence="11" type="ORF">g.24027</name>
</gene>
<dbReference type="Pfam" id="PF02141">
    <property type="entry name" value="DENN"/>
    <property type="match status" value="1"/>
</dbReference>
<protein>
    <recommendedName>
        <fullName evidence="12">UDENN domain-containing protein</fullName>
    </recommendedName>
</protein>
<feature type="region of interest" description="Disordered" evidence="6">
    <location>
        <begin position="682"/>
        <end position="707"/>
    </location>
</feature>
<evidence type="ECO:0000256" key="6">
    <source>
        <dbReference type="SAM" id="MobiDB-lite"/>
    </source>
</evidence>
<accession>A0A1B6BXI0</accession>
<dbReference type="InterPro" id="IPR005112">
    <property type="entry name" value="dDENN_dom"/>
</dbReference>
<comment type="caution">
    <text evidence="5">Lacks conserved residue(s) required for the propagation of feature annotation.</text>
</comment>
<dbReference type="Pfam" id="PF03455">
    <property type="entry name" value="dDENN"/>
    <property type="match status" value="1"/>
</dbReference>
<evidence type="ECO:0000256" key="5">
    <source>
        <dbReference type="PROSITE-ProRule" id="PRU00152"/>
    </source>
</evidence>
<dbReference type="InterPro" id="IPR037213">
    <property type="entry name" value="Run_dom_sf"/>
</dbReference>
<dbReference type="InterPro" id="IPR036392">
    <property type="entry name" value="PLAT/LH2_dom_sf"/>
</dbReference>
<dbReference type="Gene3D" id="2.60.60.20">
    <property type="entry name" value="PLAT/LH2 domain"/>
    <property type="match status" value="1"/>
</dbReference>
<keyword evidence="3" id="KW-0677">Repeat</keyword>
<feature type="domain" description="RUN" evidence="9">
    <location>
        <begin position="803"/>
        <end position="1048"/>
    </location>
</feature>